<evidence type="ECO:0000256" key="3">
    <source>
        <dbReference type="ARBA" id="ARBA00022801"/>
    </source>
</evidence>
<dbReference type="InterPro" id="IPR006710">
    <property type="entry name" value="Glyco_hydro_43"/>
</dbReference>
<dbReference type="Pfam" id="PF04616">
    <property type="entry name" value="Glyco_hydro_43"/>
    <property type="match status" value="1"/>
</dbReference>
<evidence type="ECO:0000313" key="11">
    <source>
        <dbReference type="Proteomes" id="UP000315010"/>
    </source>
</evidence>
<dbReference type="InterPro" id="IPR052176">
    <property type="entry name" value="Glycosyl_Hydrlase_43_Enz"/>
</dbReference>
<dbReference type="EMBL" id="SJPJ01000001">
    <property type="protein sequence ID" value="TWT78954.1"/>
    <property type="molecule type" value="Genomic_DNA"/>
</dbReference>
<dbReference type="GO" id="GO:0046556">
    <property type="term" value="F:alpha-L-arabinofuranosidase activity"/>
    <property type="evidence" value="ECO:0007669"/>
    <property type="project" value="UniProtKB-EC"/>
</dbReference>
<evidence type="ECO:0000256" key="1">
    <source>
        <dbReference type="ARBA" id="ARBA00009865"/>
    </source>
</evidence>
<organism evidence="10 11">
    <name type="scientific">Novipirellula herctigrandis</name>
    <dbReference type="NCBI Taxonomy" id="2527986"/>
    <lineage>
        <taxon>Bacteria</taxon>
        <taxon>Pseudomonadati</taxon>
        <taxon>Planctomycetota</taxon>
        <taxon>Planctomycetia</taxon>
        <taxon>Pirellulales</taxon>
        <taxon>Pirellulaceae</taxon>
        <taxon>Novipirellula</taxon>
    </lineage>
</organism>
<keyword evidence="11" id="KW-1185">Reference proteome</keyword>
<proteinExistence type="inferred from homology"/>
<dbReference type="PANTHER" id="PTHR43772:SF2">
    <property type="entry name" value="PUTATIVE (AFU_ORTHOLOGUE AFUA_2G04480)-RELATED"/>
    <property type="match status" value="1"/>
</dbReference>
<keyword evidence="2" id="KW-0624">Polysaccharide degradation</keyword>
<evidence type="ECO:0000256" key="7">
    <source>
        <dbReference type="PIRSR" id="PIRSR606710-2"/>
    </source>
</evidence>
<evidence type="ECO:0000256" key="9">
    <source>
        <dbReference type="SAM" id="SignalP"/>
    </source>
</evidence>
<protein>
    <submittedName>
        <fullName evidence="10">Arabinoxylan arabinofuranohydrolase</fullName>
        <ecNumber evidence="10">3.2.1.55</ecNumber>
    </submittedName>
</protein>
<dbReference type="AlphaFoldDB" id="A0A5C5YVA5"/>
<dbReference type="Proteomes" id="UP000315010">
    <property type="component" value="Unassembled WGS sequence"/>
</dbReference>
<dbReference type="SUPFAM" id="SSF75005">
    <property type="entry name" value="Arabinanase/levansucrase/invertase"/>
    <property type="match status" value="1"/>
</dbReference>
<keyword evidence="3 8" id="KW-0378">Hydrolase</keyword>
<dbReference type="PANTHER" id="PTHR43772">
    <property type="entry name" value="ENDO-1,4-BETA-XYLANASE"/>
    <property type="match status" value="1"/>
</dbReference>
<feature type="active site" description="Proton acceptor" evidence="6">
    <location>
        <position position="38"/>
    </location>
</feature>
<feature type="chain" id="PRO_5023023566" evidence="9">
    <location>
        <begin position="22"/>
        <end position="332"/>
    </location>
</feature>
<feature type="site" description="Important for catalytic activity, responsible for pKa modulation of the active site Glu and correct orientation of both the proton donor and substrate" evidence="7">
    <location>
        <position position="154"/>
    </location>
</feature>
<sequence precursor="true">MNYMNTLLSITILLMAGGVLAAEDVAVRNPALPGFHADPSVIVHDGRIYAYATKDPWGGEDLGCFSTVDFKTWQSHKLNWPTLAACVSPTKSSAKVWAPEVIRGPDGRFYMYVSVGSEIYAGVASKPTGPWQNITGGKGPMVFTQADEGVHTIDASPFIDEDGRIFLYWGSGLEWVNGHCLVVELEKDMHTFIGEPKDITPPNYFEGPHMIKRRGKYYLMYSDGKAIDKTYKVRYSISDAPFGPFTEGKNSPILSTDENLGVYGPGHHCVFTLKGQDYIAYHRLDSPDNSDGVLREVCFQKLIMDKDGWFEEIVLTDGTFEVAEDVLSNLSR</sequence>
<keyword evidence="4" id="KW-0119">Carbohydrate metabolism</keyword>
<reference evidence="10 11" key="1">
    <citation type="submission" date="2019-02" db="EMBL/GenBank/DDBJ databases">
        <title>Deep-cultivation of Planctomycetes and their phenomic and genomic characterization uncovers novel biology.</title>
        <authorList>
            <person name="Wiegand S."/>
            <person name="Jogler M."/>
            <person name="Boedeker C."/>
            <person name="Pinto D."/>
            <person name="Vollmers J."/>
            <person name="Rivas-Marin E."/>
            <person name="Kohn T."/>
            <person name="Peeters S.H."/>
            <person name="Heuer A."/>
            <person name="Rast P."/>
            <person name="Oberbeckmann S."/>
            <person name="Bunk B."/>
            <person name="Jeske O."/>
            <person name="Meyerdierks A."/>
            <person name="Storesund J.E."/>
            <person name="Kallscheuer N."/>
            <person name="Luecker S."/>
            <person name="Lage O.M."/>
            <person name="Pohl T."/>
            <person name="Merkel B.J."/>
            <person name="Hornburger P."/>
            <person name="Mueller R.-W."/>
            <person name="Bruemmer F."/>
            <person name="Labrenz M."/>
            <person name="Spormann A.M."/>
            <person name="Op Den Camp H."/>
            <person name="Overmann J."/>
            <person name="Amann R."/>
            <person name="Jetten M.S.M."/>
            <person name="Mascher T."/>
            <person name="Medema M.H."/>
            <person name="Devos D.P."/>
            <person name="Kaster A.-K."/>
            <person name="Ovreas L."/>
            <person name="Rohde M."/>
            <person name="Galperin M.Y."/>
            <person name="Jogler C."/>
        </authorList>
    </citation>
    <scope>NUCLEOTIDE SEQUENCE [LARGE SCALE GENOMIC DNA]</scope>
    <source>
        <strain evidence="10 11">CA13</strain>
    </source>
</reference>
<evidence type="ECO:0000313" key="10">
    <source>
        <dbReference type="EMBL" id="TWT78954.1"/>
    </source>
</evidence>
<keyword evidence="5 8" id="KW-0326">Glycosidase</keyword>
<name>A0A5C5YVA5_9BACT</name>
<gene>
    <name evidence="10" type="primary">xynD_1</name>
    <name evidence="10" type="ORF">CA13_03510</name>
</gene>
<dbReference type="InterPro" id="IPR023296">
    <property type="entry name" value="Glyco_hydro_beta-prop_sf"/>
</dbReference>
<evidence type="ECO:0000256" key="8">
    <source>
        <dbReference type="RuleBase" id="RU361187"/>
    </source>
</evidence>
<dbReference type="OrthoDB" id="9801455at2"/>
<evidence type="ECO:0000256" key="2">
    <source>
        <dbReference type="ARBA" id="ARBA00022651"/>
    </source>
</evidence>
<keyword evidence="9" id="KW-0732">Signal</keyword>
<dbReference type="GO" id="GO:0045493">
    <property type="term" value="P:xylan catabolic process"/>
    <property type="evidence" value="ECO:0007669"/>
    <property type="project" value="UniProtKB-KW"/>
</dbReference>
<evidence type="ECO:0000256" key="4">
    <source>
        <dbReference type="ARBA" id="ARBA00023277"/>
    </source>
</evidence>
<accession>A0A5C5YVA5</accession>
<dbReference type="EC" id="3.2.1.55" evidence="10"/>
<evidence type="ECO:0000256" key="6">
    <source>
        <dbReference type="PIRSR" id="PIRSR606710-1"/>
    </source>
</evidence>
<dbReference type="CDD" id="cd18608">
    <property type="entry name" value="GH43_F5-8_typeC-like"/>
    <property type="match status" value="1"/>
</dbReference>
<dbReference type="Gene3D" id="2.115.10.20">
    <property type="entry name" value="Glycosyl hydrolase domain, family 43"/>
    <property type="match status" value="1"/>
</dbReference>
<comment type="similarity">
    <text evidence="1 8">Belongs to the glycosyl hydrolase 43 family.</text>
</comment>
<keyword evidence="2" id="KW-0858">Xylan degradation</keyword>
<feature type="active site" description="Proton donor" evidence="6">
    <location>
        <position position="206"/>
    </location>
</feature>
<comment type="caution">
    <text evidence="10">The sequence shown here is derived from an EMBL/GenBank/DDBJ whole genome shotgun (WGS) entry which is preliminary data.</text>
</comment>
<feature type="signal peptide" evidence="9">
    <location>
        <begin position="1"/>
        <end position="21"/>
    </location>
</feature>
<evidence type="ECO:0000256" key="5">
    <source>
        <dbReference type="ARBA" id="ARBA00023295"/>
    </source>
</evidence>